<keyword evidence="6 8" id="KW-0067">ATP-binding</keyword>
<keyword evidence="5" id="KW-0418">Kinase</keyword>
<name>X6PAZ1_RETFI</name>
<dbReference type="PROSITE" id="PS00108">
    <property type="entry name" value="PROTEIN_KINASE_ST"/>
    <property type="match status" value="1"/>
</dbReference>
<reference evidence="13 14" key="1">
    <citation type="journal article" date="2013" name="Curr. Biol.">
        <title>The Genome of the Foraminiferan Reticulomyxa filosa.</title>
        <authorList>
            <person name="Glockner G."/>
            <person name="Hulsmann N."/>
            <person name="Schleicher M."/>
            <person name="Noegel A.A."/>
            <person name="Eichinger L."/>
            <person name="Gallinger C."/>
            <person name="Pawlowski J."/>
            <person name="Sierra R."/>
            <person name="Euteneuer U."/>
            <person name="Pillet L."/>
            <person name="Moustafa A."/>
            <person name="Platzer M."/>
            <person name="Groth M."/>
            <person name="Szafranski K."/>
            <person name="Schliwa M."/>
        </authorList>
    </citation>
    <scope>NUCLEOTIDE SEQUENCE [LARGE SCALE GENOMIC DNA]</scope>
</reference>
<dbReference type="InterPro" id="IPR014710">
    <property type="entry name" value="RmlC-like_jellyroll"/>
</dbReference>
<evidence type="ECO:0000256" key="1">
    <source>
        <dbReference type="ARBA" id="ARBA00022527"/>
    </source>
</evidence>
<dbReference type="PROSITE" id="PS00888">
    <property type="entry name" value="CNMP_BINDING_1"/>
    <property type="match status" value="1"/>
</dbReference>
<comment type="similarity">
    <text evidence="9">Belongs to the protein kinase superfamily.</text>
</comment>
<evidence type="ECO:0000256" key="2">
    <source>
        <dbReference type="ARBA" id="ARBA00022535"/>
    </source>
</evidence>
<evidence type="ECO:0000256" key="8">
    <source>
        <dbReference type="PROSITE-ProRule" id="PRU10141"/>
    </source>
</evidence>
<feature type="region of interest" description="Disordered" evidence="10">
    <location>
        <begin position="193"/>
        <end position="216"/>
    </location>
</feature>
<accession>X6PAZ1</accession>
<feature type="domain" description="Cyclic nucleotide-binding" evidence="12">
    <location>
        <begin position="26"/>
        <end position="153"/>
    </location>
</feature>
<dbReference type="SMART" id="SM00220">
    <property type="entry name" value="S_TKc"/>
    <property type="match status" value="1"/>
</dbReference>
<proteinExistence type="inferred from homology"/>
<dbReference type="PROSITE" id="PS50011">
    <property type="entry name" value="PROTEIN_KINASE_DOM"/>
    <property type="match status" value="1"/>
</dbReference>
<dbReference type="Gene3D" id="3.30.200.20">
    <property type="entry name" value="Phosphorylase Kinase, domain 1"/>
    <property type="match status" value="1"/>
</dbReference>
<dbReference type="Proteomes" id="UP000023152">
    <property type="component" value="Unassembled WGS sequence"/>
</dbReference>
<dbReference type="InterPro" id="IPR000719">
    <property type="entry name" value="Prot_kinase_dom"/>
</dbReference>
<dbReference type="Gene3D" id="2.60.120.10">
    <property type="entry name" value="Jelly Rolls"/>
    <property type="match status" value="1"/>
</dbReference>
<dbReference type="InterPro" id="IPR011009">
    <property type="entry name" value="Kinase-like_dom_sf"/>
</dbReference>
<dbReference type="PROSITE" id="PS00889">
    <property type="entry name" value="CNMP_BINDING_2"/>
    <property type="match status" value="1"/>
</dbReference>
<protein>
    <submittedName>
        <fullName evidence="13">Uncharacterized protein</fullName>
    </submittedName>
</protein>
<evidence type="ECO:0000259" key="12">
    <source>
        <dbReference type="PROSITE" id="PS50042"/>
    </source>
</evidence>
<dbReference type="PROSITE" id="PS00107">
    <property type="entry name" value="PROTEIN_KINASE_ATP"/>
    <property type="match status" value="1"/>
</dbReference>
<evidence type="ECO:0000256" key="3">
    <source>
        <dbReference type="ARBA" id="ARBA00022679"/>
    </source>
</evidence>
<keyword evidence="7" id="KW-0142">cGMP-binding</keyword>
<gene>
    <name evidence="13" type="ORF">RFI_02280</name>
</gene>
<evidence type="ECO:0000259" key="11">
    <source>
        <dbReference type="PROSITE" id="PS50011"/>
    </source>
</evidence>
<dbReference type="PROSITE" id="PS50042">
    <property type="entry name" value="CNMP_BINDING_3"/>
    <property type="match status" value="1"/>
</dbReference>
<feature type="compositionally biased region" description="Low complexity" evidence="10">
    <location>
        <begin position="200"/>
        <end position="211"/>
    </location>
</feature>
<dbReference type="GO" id="GO:0005952">
    <property type="term" value="C:cAMP-dependent protein kinase complex"/>
    <property type="evidence" value="ECO:0007669"/>
    <property type="project" value="TreeGrafter"/>
</dbReference>
<dbReference type="InterPro" id="IPR018490">
    <property type="entry name" value="cNMP-bd_dom_sf"/>
</dbReference>
<dbReference type="GO" id="GO:0046872">
    <property type="term" value="F:metal ion binding"/>
    <property type="evidence" value="ECO:0007669"/>
    <property type="project" value="UniProtKB-KW"/>
</dbReference>
<keyword evidence="1 9" id="KW-0723">Serine/threonine-protein kinase</keyword>
<dbReference type="SMART" id="SM00100">
    <property type="entry name" value="cNMP"/>
    <property type="match status" value="1"/>
</dbReference>
<dbReference type="OrthoDB" id="417078at2759"/>
<dbReference type="SUPFAM" id="SSF56112">
    <property type="entry name" value="Protein kinase-like (PK-like)"/>
    <property type="match status" value="1"/>
</dbReference>
<evidence type="ECO:0000256" key="5">
    <source>
        <dbReference type="ARBA" id="ARBA00022777"/>
    </source>
</evidence>
<dbReference type="OMA" id="AFATKSH"/>
<keyword evidence="2" id="KW-0140">cGMP</keyword>
<dbReference type="Gene3D" id="1.10.510.10">
    <property type="entry name" value="Transferase(Phosphotransferase) domain 1"/>
    <property type="match status" value="1"/>
</dbReference>
<dbReference type="Pfam" id="PF00027">
    <property type="entry name" value="cNMP_binding"/>
    <property type="match status" value="1"/>
</dbReference>
<feature type="binding site" evidence="8">
    <location>
        <position position="259"/>
    </location>
    <ligand>
        <name>ATP</name>
        <dbReference type="ChEBI" id="CHEBI:30616"/>
    </ligand>
</feature>
<dbReference type="AlphaFoldDB" id="X6PAZ1"/>
<dbReference type="InterPro" id="IPR008271">
    <property type="entry name" value="Ser/Thr_kinase_AS"/>
</dbReference>
<evidence type="ECO:0000256" key="4">
    <source>
        <dbReference type="ARBA" id="ARBA00022741"/>
    </source>
</evidence>
<evidence type="ECO:0000256" key="9">
    <source>
        <dbReference type="RuleBase" id="RU000304"/>
    </source>
</evidence>
<dbReference type="InterPro" id="IPR017441">
    <property type="entry name" value="Protein_kinase_ATP_BS"/>
</dbReference>
<keyword evidence="3" id="KW-0808">Transferase</keyword>
<evidence type="ECO:0000256" key="6">
    <source>
        <dbReference type="ARBA" id="ARBA00022840"/>
    </source>
</evidence>
<dbReference type="InterPro" id="IPR018488">
    <property type="entry name" value="cNMP-bd_CS"/>
</dbReference>
<dbReference type="GO" id="GO:0004691">
    <property type="term" value="F:cAMP-dependent protein kinase activity"/>
    <property type="evidence" value="ECO:0007669"/>
    <property type="project" value="TreeGrafter"/>
</dbReference>
<dbReference type="InterPro" id="IPR000595">
    <property type="entry name" value="cNMP-bd_dom"/>
</dbReference>
<evidence type="ECO:0000313" key="13">
    <source>
        <dbReference type="EMBL" id="ETO34807.1"/>
    </source>
</evidence>
<dbReference type="CDD" id="cd00038">
    <property type="entry name" value="CAP_ED"/>
    <property type="match status" value="1"/>
</dbReference>
<comment type="caution">
    <text evidence="13">The sequence shown here is derived from an EMBL/GenBank/DDBJ whole genome shotgun (WGS) entry which is preliminary data.</text>
</comment>
<dbReference type="EMBL" id="ASPP01002266">
    <property type="protein sequence ID" value="ETO34807.1"/>
    <property type="molecule type" value="Genomic_DNA"/>
</dbReference>
<feature type="domain" description="Protein kinase" evidence="11">
    <location>
        <begin position="230"/>
        <end position="369"/>
    </location>
</feature>
<dbReference type="Pfam" id="PF00069">
    <property type="entry name" value="Pkinase"/>
    <property type="match status" value="2"/>
</dbReference>
<organism evidence="13 14">
    <name type="scientific">Reticulomyxa filosa</name>
    <dbReference type="NCBI Taxonomy" id="46433"/>
    <lineage>
        <taxon>Eukaryota</taxon>
        <taxon>Sar</taxon>
        <taxon>Rhizaria</taxon>
        <taxon>Retaria</taxon>
        <taxon>Foraminifera</taxon>
        <taxon>Monothalamids</taxon>
        <taxon>Reticulomyxidae</taxon>
        <taxon>Reticulomyxa</taxon>
    </lineage>
</organism>
<evidence type="ECO:0000256" key="10">
    <source>
        <dbReference type="SAM" id="MobiDB-lite"/>
    </source>
</evidence>
<evidence type="ECO:0000256" key="7">
    <source>
        <dbReference type="ARBA" id="ARBA00022992"/>
    </source>
</evidence>
<dbReference type="PRINTS" id="PR00103">
    <property type="entry name" value="CAMPKINASE"/>
</dbReference>
<sequence length="369" mass="42626">MFRKILIRVSDEKLAEYEQFLKEVPLLDSLLSNERRAVAEALDEAKYQKGDVVVQQGDIGDTFYIIRKGTAAVLKATPSTLVSGKPVMKEIKRLTRGDFFGERALIKNDVRAATVQVIDEEMTCLSLDREAFALLLGPLAELMKRKIDEEYDHIIHRRKRLVAGDNNNTNNNNNSYDRELQFEESEQKSNNFYNEKENGHIGNRNGNGKHNNGIDKHNMSFRTHIPKLELITIGILGKGSFGSVELVKHKKTGKTYALKQVSKQQIVETGQKEHIINEKHVQMLLDSPFIVKLYQTYKDKKYLYFYWNAFDYMHSKDIIYRDLKPENLLLNDKGYLKIADFGFAKIIKDWDRTYTLCGLCNLSTFQKTK</sequence>
<dbReference type="GO" id="GO:0005524">
    <property type="term" value="F:ATP binding"/>
    <property type="evidence" value="ECO:0007669"/>
    <property type="project" value="UniProtKB-UniRule"/>
</dbReference>
<dbReference type="PANTHER" id="PTHR24353">
    <property type="entry name" value="CYCLIC NUCLEOTIDE-DEPENDENT PROTEIN KINASE"/>
    <property type="match status" value="1"/>
</dbReference>
<keyword evidence="4 8" id="KW-0547">Nucleotide-binding</keyword>
<dbReference type="SUPFAM" id="SSF51206">
    <property type="entry name" value="cAMP-binding domain-like"/>
    <property type="match status" value="1"/>
</dbReference>
<dbReference type="GO" id="GO:0030553">
    <property type="term" value="F:cGMP binding"/>
    <property type="evidence" value="ECO:0007669"/>
    <property type="project" value="UniProtKB-KW"/>
</dbReference>
<keyword evidence="14" id="KW-1185">Reference proteome</keyword>
<evidence type="ECO:0000313" key="14">
    <source>
        <dbReference type="Proteomes" id="UP000023152"/>
    </source>
</evidence>